<dbReference type="EMBL" id="HE796683">
    <property type="protein sequence ID" value="CCH00503.1"/>
    <property type="molecule type" value="Genomic_DNA"/>
</dbReference>
<dbReference type="EC" id="6.3.3.1" evidence="3"/>
<protein>
    <recommendedName>
        <fullName evidence="4">Phosphoribosylformylglycinamidine cyclo-ligase</fullName>
        <ecNumber evidence="3">6.3.3.1</ecNumber>
    </recommendedName>
    <alternativeName>
        <fullName evidence="9">AIR synthase</fullName>
    </alternativeName>
    <alternativeName>
        <fullName evidence="10">AIRS</fullName>
    </alternativeName>
    <alternativeName>
        <fullName evidence="8">Phosphoribosyl-aminoimidazole synthetase</fullName>
    </alternativeName>
</protein>
<evidence type="ECO:0000313" key="15">
    <source>
        <dbReference type="Proteomes" id="UP000011058"/>
    </source>
</evidence>
<dbReference type="Pfam" id="PF00586">
    <property type="entry name" value="AIRS"/>
    <property type="match status" value="1"/>
</dbReference>
<dbReference type="InterPro" id="IPR004733">
    <property type="entry name" value="PurM_cligase"/>
</dbReference>
<comment type="pathway">
    <text evidence="1">Purine metabolism; IMP biosynthesis via de novo pathway; 5-amino-1-(5-phospho-D-ribosyl)imidazole from N(2)-formyl-N(1)-(5-phospho-D-ribosyl)glycinamide: step 2/2.</text>
</comment>
<keyword evidence="7" id="KW-0067">ATP-binding</keyword>
<organism evidence="14 15">
    <name type="scientific">Fibrella aestuarina BUZ 2</name>
    <dbReference type="NCBI Taxonomy" id="1166018"/>
    <lineage>
        <taxon>Bacteria</taxon>
        <taxon>Pseudomonadati</taxon>
        <taxon>Bacteroidota</taxon>
        <taxon>Cytophagia</taxon>
        <taxon>Cytophagales</taxon>
        <taxon>Spirosomataceae</taxon>
        <taxon>Fibrella</taxon>
    </lineage>
</organism>
<dbReference type="PANTHER" id="PTHR10520:SF12">
    <property type="entry name" value="TRIFUNCTIONAL PURINE BIOSYNTHETIC PROTEIN ADENOSINE-3"/>
    <property type="match status" value="1"/>
</dbReference>
<dbReference type="GO" id="GO:0005524">
    <property type="term" value="F:ATP binding"/>
    <property type="evidence" value="ECO:0007669"/>
    <property type="project" value="UniProtKB-KW"/>
</dbReference>
<evidence type="ECO:0000256" key="6">
    <source>
        <dbReference type="ARBA" id="ARBA00022741"/>
    </source>
</evidence>
<feature type="domain" description="PurM-like C-terminal" evidence="13">
    <location>
        <begin position="200"/>
        <end position="402"/>
    </location>
</feature>
<accession>I0K8Q0</accession>
<keyword evidence="15" id="KW-1185">Reference proteome</keyword>
<evidence type="ECO:0000256" key="4">
    <source>
        <dbReference type="ARBA" id="ARBA00020367"/>
    </source>
</evidence>
<evidence type="ECO:0000259" key="13">
    <source>
        <dbReference type="Pfam" id="PF02769"/>
    </source>
</evidence>
<gene>
    <name evidence="14" type="ORF">FAES_2494</name>
</gene>
<sequence>MGFWLIPHFGCLLVAPRPIFAGMTDRYAQRGVSADKEDVHNAIARLDKGLFPKAFCKIVPDILANDPAYCTIMHADGAGTKSSLAYLYWRETGDLSVWKGIAQDAVVMNTDDLLCVGALGPMLLSSTIGRNKNLIPGEVIAAIINGTEEVLQLLRDHGIDIYSTGGETADVGDLVRTIIVDSTVIARMPRADVISNDQIRPGDVIVGLASFGQATYETEYNGGMGSNGLTSARHDVLAHNLADRYPESFDPAVDQSLIYSGSKQLTDLVDVGNGQHVPAGKLILSPTRTYAPVVKTLIDQLRGQIHGMVHCSGGAQTKVLHFIDNLHVIKDNLFPAPPLFRLIQQESQTPWQEMYKVFNMGHRLEVYLAPEHAQTVIDIARSFGIDAQVIGHVEAASTKQVTVTSEFGTFTY</sequence>
<evidence type="ECO:0000256" key="3">
    <source>
        <dbReference type="ARBA" id="ARBA00013047"/>
    </source>
</evidence>
<dbReference type="SUPFAM" id="SSF56042">
    <property type="entry name" value="PurM C-terminal domain-like"/>
    <property type="match status" value="1"/>
</dbReference>
<dbReference type="Gene3D" id="3.30.1330.10">
    <property type="entry name" value="PurM-like, N-terminal domain"/>
    <property type="match status" value="1"/>
</dbReference>
<dbReference type="AlphaFoldDB" id="I0K8Q0"/>
<keyword evidence="6" id="KW-0547">Nucleotide-binding</keyword>
<dbReference type="SUPFAM" id="SSF55326">
    <property type="entry name" value="PurM N-terminal domain-like"/>
    <property type="match status" value="1"/>
</dbReference>
<dbReference type="InterPro" id="IPR016188">
    <property type="entry name" value="PurM-like_N"/>
</dbReference>
<dbReference type="PANTHER" id="PTHR10520">
    <property type="entry name" value="TRIFUNCTIONAL PURINE BIOSYNTHETIC PROTEIN ADENOSINE-3-RELATED"/>
    <property type="match status" value="1"/>
</dbReference>
<dbReference type="GO" id="GO:0046084">
    <property type="term" value="P:adenine biosynthetic process"/>
    <property type="evidence" value="ECO:0007669"/>
    <property type="project" value="TreeGrafter"/>
</dbReference>
<comment type="similarity">
    <text evidence="2">Belongs to the AIR synthase family.</text>
</comment>
<dbReference type="Gene3D" id="3.90.650.10">
    <property type="entry name" value="PurM-like C-terminal domain"/>
    <property type="match status" value="1"/>
</dbReference>
<feature type="domain" description="PurM-like N-terminal" evidence="12">
    <location>
        <begin position="67"/>
        <end position="187"/>
    </location>
</feature>
<evidence type="ECO:0000256" key="9">
    <source>
        <dbReference type="ARBA" id="ARBA00032931"/>
    </source>
</evidence>
<keyword evidence="5 14" id="KW-0436">Ligase</keyword>
<dbReference type="HOGENOM" id="CLU_719355_0_0_10"/>
<dbReference type="GO" id="GO:0004637">
    <property type="term" value="F:phosphoribosylamine-glycine ligase activity"/>
    <property type="evidence" value="ECO:0007669"/>
    <property type="project" value="TreeGrafter"/>
</dbReference>
<name>I0K8Q0_9BACT</name>
<evidence type="ECO:0000256" key="10">
    <source>
        <dbReference type="ARBA" id="ARBA00033093"/>
    </source>
</evidence>
<dbReference type="InterPro" id="IPR010918">
    <property type="entry name" value="PurM-like_C_dom"/>
</dbReference>
<evidence type="ECO:0000256" key="7">
    <source>
        <dbReference type="ARBA" id="ARBA00022840"/>
    </source>
</evidence>
<evidence type="ECO:0000313" key="14">
    <source>
        <dbReference type="EMBL" id="CCH00503.1"/>
    </source>
</evidence>
<dbReference type="GO" id="GO:0006189">
    <property type="term" value="P:'de novo' IMP biosynthetic process"/>
    <property type="evidence" value="ECO:0007669"/>
    <property type="project" value="UniProtKB-UniPathway"/>
</dbReference>
<dbReference type="InterPro" id="IPR036921">
    <property type="entry name" value="PurM-like_N_sf"/>
</dbReference>
<dbReference type="eggNOG" id="COG0150">
    <property type="taxonomic scope" value="Bacteria"/>
</dbReference>
<comment type="catalytic activity">
    <reaction evidence="11">
        <text>2-formamido-N(1)-(5-O-phospho-beta-D-ribosyl)acetamidine + ATP = 5-amino-1-(5-phospho-beta-D-ribosyl)imidazole + ADP + phosphate + H(+)</text>
        <dbReference type="Rhea" id="RHEA:23032"/>
        <dbReference type="ChEBI" id="CHEBI:15378"/>
        <dbReference type="ChEBI" id="CHEBI:30616"/>
        <dbReference type="ChEBI" id="CHEBI:43474"/>
        <dbReference type="ChEBI" id="CHEBI:137981"/>
        <dbReference type="ChEBI" id="CHEBI:147287"/>
        <dbReference type="ChEBI" id="CHEBI:456216"/>
        <dbReference type="EC" id="6.3.3.1"/>
    </reaction>
</comment>
<evidence type="ECO:0000259" key="12">
    <source>
        <dbReference type="Pfam" id="PF00586"/>
    </source>
</evidence>
<dbReference type="UniPathway" id="UPA00074">
    <property type="reaction ID" value="UER00129"/>
</dbReference>
<dbReference type="PATRIC" id="fig|1166018.3.peg.4257"/>
<dbReference type="KEGG" id="fae:FAES_2494"/>
<evidence type="ECO:0000256" key="8">
    <source>
        <dbReference type="ARBA" id="ARBA00031908"/>
    </source>
</evidence>
<dbReference type="STRING" id="1166018.FAES_2494"/>
<dbReference type="Proteomes" id="UP000011058">
    <property type="component" value="Chromosome"/>
</dbReference>
<evidence type="ECO:0000256" key="1">
    <source>
        <dbReference type="ARBA" id="ARBA00004686"/>
    </source>
</evidence>
<dbReference type="GO" id="GO:0004641">
    <property type="term" value="F:phosphoribosylformylglycinamidine cyclo-ligase activity"/>
    <property type="evidence" value="ECO:0007669"/>
    <property type="project" value="UniProtKB-EC"/>
</dbReference>
<evidence type="ECO:0000256" key="11">
    <source>
        <dbReference type="ARBA" id="ARBA00049057"/>
    </source>
</evidence>
<reference evidence="14 15" key="1">
    <citation type="journal article" date="2012" name="J. Bacteriol.">
        <title>Genome Sequence of Fibrella aestuarina BUZ 2T, a Filamentous Marine Bacterium.</title>
        <authorList>
            <person name="Filippini M."/>
            <person name="Qi W."/>
            <person name="Blom J."/>
            <person name="Goesmann A."/>
            <person name="Smits T.H."/>
            <person name="Bagheri H.C."/>
        </authorList>
    </citation>
    <scope>NUCLEOTIDE SEQUENCE [LARGE SCALE GENOMIC DNA]</scope>
    <source>
        <strain evidence="15">BUZ 2T</strain>
    </source>
</reference>
<dbReference type="GO" id="GO:0005829">
    <property type="term" value="C:cytosol"/>
    <property type="evidence" value="ECO:0007669"/>
    <property type="project" value="TreeGrafter"/>
</dbReference>
<dbReference type="Pfam" id="PF02769">
    <property type="entry name" value="AIRS_C"/>
    <property type="match status" value="1"/>
</dbReference>
<dbReference type="InterPro" id="IPR036676">
    <property type="entry name" value="PurM-like_C_sf"/>
</dbReference>
<evidence type="ECO:0000256" key="5">
    <source>
        <dbReference type="ARBA" id="ARBA00022598"/>
    </source>
</evidence>
<evidence type="ECO:0000256" key="2">
    <source>
        <dbReference type="ARBA" id="ARBA00010280"/>
    </source>
</evidence>
<proteinExistence type="inferred from homology"/>